<feature type="transmembrane region" description="Helical" evidence="1">
    <location>
        <begin position="70"/>
        <end position="91"/>
    </location>
</feature>
<accession>A0A934MJ86</accession>
<keyword evidence="1" id="KW-1133">Transmembrane helix</keyword>
<evidence type="ECO:0000313" key="2">
    <source>
        <dbReference type="EMBL" id="MBJ3787037.1"/>
    </source>
</evidence>
<keyword evidence="1" id="KW-0472">Membrane</keyword>
<feature type="transmembrane region" description="Helical" evidence="1">
    <location>
        <begin position="37"/>
        <end position="58"/>
    </location>
</feature>
<proteinExistence type="predicted"/>
<gene>
    <name evidence="2" type="ORF">JEQ47_20130</name>
</gene>
<dbReference type="EMBL" id="JAEKMH010000009">
    <property type="protein sequence ID" value="MBJ3787037.1"/>
    <property type="molecule type" value="Genomic_DNA"/>
</dbReference>
<protein>
    <recommendedName>
        <fullName evidence="4">Aspartate carbamoyltransferase catalytic subunit</fullName>
    </recommendedName>
</protein>
<reference evidence="2" key="1">
    <citation type="submission" date="2020-12" db="EMBL/GenBank/DDBJ databases">
        <title>Devosia sp. MSA67 isolated from Mo River.</title>
        <authorList>
            <person name="Ma F."/>
            <person name="Zi Z."/>
        </authorList>
    </citation>
    <scope>NUCLEOTIDE SEQUENCE</scope>
    <source>
        <strain evidence="2">MSA67</strain>
    </source>
</reference>
<dbReference type="AlphaFoldDB" id="A0A934MJ86"/>
<dbReference type="Proteomes" id="UP000602124">
    <property type="component" value="Unassembled WGS sequence"/>
</dbReference>
<keyword evidence="3" id="KW-1185">Reference proteome</keyword>
<name>A0A934MJ86_9HYPH</name>
<keyword evidence="1" id="KW-0812">Transmembrane</keyword>
<dbReference type="RefSeq" id="WP_198878217.1">
    <property type="nucleotide sequence ID" value="NZ_JAEKMH010000009.1"/>
</dbReference>
<evidence type="ECO:0000313" key="3">
    <source>
        <dbReference type="Proteomes" id="UP000602124"/>
    </source>
</evidence>
<evidence type="ECO:0008006" key="4">
    <source>
        <dbReference type="Google" id="ProtNLM"/>
    </source>
</evidence>
<evidence type="ECO:0000256" key="1">
    <source>
        <dbReference type="SAM" id="Phobius"/>
    </source>
</evidence>
<organism evidence="2 3">
    <name type="scientific">Devosia sediminis</name>
    <dbReference type="NCBI Taxonomy" id="2798801"/>
    <lineage>
        <taxon>Bacteria</taxon>
        <taxon>Pseudomonadati</taxon>
        <taxon>Pseudomonadota</taxon>
        <taxon>Alphaproteobacteria</taxon>
        <taxon>Hyphomicrobiales</taxon>
        <taxon>Devosiaceae</taxon>
        <taxon>Devosia</taxon>
    </lineage>
</organism>
<sequence length="200" mass="22731">MSSDQGWQAVLPHGERLLWHGRPNGGVQISDFFTPRLPFALVFTAFAIFWMAATSQMAQMGPASGALDLFPLFGLPFMFVGLYMAFGIPFWDAYERRHSFYALTDEAAYIAMDLFGRRSLKRFPISDMNALELEDGPQGTVWFNRDVQVYRKTSSYRTTNLVRQTYTTTTRTGFKCIGAPRTVYQMILGQMHKSHHATSS</sequence>
<comment type="caution">
    <text evidence="2">The sequence shown here is derived from an EMBL/GenBank/DDBJ whole genome shotgun (WGS) entry which is preliminary data.</text>
</comment>